<dbReference type="OrthoDB" id="653869at2759"/>
<dbReference type="EMBL" id="CM000880">
    <property type="protein sequence ID" value="KQK13883.1"/>
    <property type="molecule type" value="Genomic_DNA"/>
</dbReference>
<dbReference type="Gramene" id="KQK13883">
    <property type="protein sequence ID" value="KQK13883"/>
    <property type="gene ID" value="BRADI_1g13115v3"/>
</dbReference>
<comment type="similarity">
    <text evidence="1">Belongs to the ARG7 family.</text>
</comment>
<dbReference type="EnsemblPlants" id="KQK13883">
    <property type="protein sequence ID" value="KQK13883"/>
    <property type="gene ID" value="BRADI_1g13115v3"/>
</dbReference>
<dbReference type="FunCoup" id="A0A0Q3J7S7">
    <property type="interactions" value="4"/>
</dbReference>
<organism evidence="3">
    <name type="scientific">Brachypodium distachyon</name>
    <name type="common">Purple false brome</name>
    <name type="synonym">Trachynia distachya</name>
    <dbReference type="NCBI Taxonomy" id="15368"/>
    <lineage>
        <taxon>Eukaryota</taxon>
        <taxon>Viridiplantae</taxon>
        <taxon>Streptophyta</taxon>
        <taxon>Embryophyta</taxon>
        <taxon>Tracheophyta</taxon>
        <taxon>Spermatophyta</taxon>
        <taxon>Magnoliopsida</taxon>
        <taxon>Liliopsida</taxon>
        <taxon>Poales</taxon>
        <taxon>Poaceae</taxon>
        <taxon>BOP clade</taxon>
        <taxon>Pooideae</taxon>
        <taxon>Stipodae</taxon>
        <taxon>Brachypodieae</taxon>
        <taxon>Brachypodium</taxon>
    </lineage>
</organism>
<evidence type="ECO:0000313" key="3">
    <source>
        <dbReference type="EMBL" id="KQK13883.1"/>
    </source>
</evidence>
<evidence type="ECO:0000256" key="2">
    <source>
        <dbReference type="SAM" id="MobiDB-lite"/>
    </source>
</evidence>
<proteinExistence type="inferred from homology"/>
<evidence type="ECO:0000313" key="5">
    <source>
        <dbReference type="Proteomes" id="UP000008810"/>
    </source>
</evidence>
<evidence type="ECO:0008006" key="6">
    <source>
        <dbReference type="Google" id="ProtNLM"/>
    </source>
</evidence>
<evidence type="ECO:0000313" key="4">
    <source>
        <dbReference type="EnsemblPlants" id="KQK13883"/>
    </source>
</evidence>
<feature type="region of interest" description="Disordered" evidence="2">
    <location>
        <begin position="1"/>
        <end position="33"/>
    </location>
</feature>
<feature type="compositionally biased region" description="Low complexity" evidence="2">
    <location>
        <begin position="9"/>
        <end position="19"/>
    </location>
</feature>
<gene>
    <name evidence="4" type="primary">LOC100841580</name>
    <name evidence="3" type="ORF">BRADI_1g13115v3</name>
</gene>
<dbReference type="InterPro" id="IPR003676">
    <property type="entry name" value="SAUR_fam"/>
</dbReference>
<accession>A0A0Q3J7S7</accession>
<dbReference type="KEGG" id="bdi:100841580"/>
<dbReference type="STRING" id="15368.A0A0Q3J7S7"/>
<dbReference type="GeneID" id="100841580"/>
<protein>
    <recommendedName>
        <fullName evidence="6">Auxin responsive protein</fullName>
    </recommendedName>
</protein>
<reference evidence="3 4" key="1">
    <citation type="journal article" date="2010" name="Nature">
        <title>Genome sequencing and analysis of the model grass Brachypodium distachyon.</title>
        <authorList>
            <consortium name="International Brachypodium Initiative"/>
        </authorList>
    </citation>
    <scope>NUCLEOTIDE SEQUENCE [LARGE SCALE GENOMIC DNA]</scope>
    <source>
        <strain evidence="3 4">Bd21</strain>
    </source>
</reference>
<dbReference type="Proteomes" id="UP000008810">
    <property type="component" value="Chromosome 1"/>
</dbReference>
<dbReference type="AlphaFoldDB" id="A0A0Q3J7S7"/>
<reference evidence="4" key="3">
    <citation type="submission" date="2018-08" db="UniProtKB">
        <authorList>
            <consortium name="EnsemblPlants"/>
        </authorList>
    </citation>
    <scope>IDENTIFICATION</scope>
    <source>
        <strain evidence="4">cv. Bd21</strain>
    </source>
</reference>
<dbReference type="PANTHER" id="PTHR31374">
    <property type="entry name" value="AUXIN-INDUCED PROTEIN-LIKE-RELATED"/>
    <property type="match status" value="1"/>
</dbReference>
<evidence type="ECO:0000256" key="1">
    <source>
        <dbReference type="ARBA" id="ARBA00006974"/>
    </source>
</evidence>
<reference evidence="3" key="2">
    <citation type="submission" date="2017-06" db="EMBL/GenBank/DDBJ databases">
        <title>WGS assembly of Brachypodium distachyon.</title>
        <authorList>
            <consortium name="The International Brachypodium Initiative"/>
            <person name="Lucas S."/>
            <person name="Harmon-Smith M."/>
            <person name="Lail K."/>
            <person name="Tice H."/>
            <person name="Grimwood J."/>
            <person name="Bruce D."/>
            <person name="Barry K."/>
            <person name="Shu S."/>
            <person name="Lindquist E."/>
            <person name="Wang M."/>
            <person name="Pitluck S."/>
            <person name="Vogel J.P."/>
            <person name="Garvin D.F."/>
            <person name="Mockler T.C."/>
            <person name="Schmutz J."/>
            <person name="Rokhsar D."/>
            <person name="Bevan M.W."/>
        </authorList>
    </citation>
    <scope>NUCLEOTIDE SEQUENCE</scope>
    <source>
        <strain evidence="3">Bd21</strain>
    </source>
</reference>
<dbReference type="PANTHER" id="PTHR31374:SF321">
    <property type="entry name" value="AUXIN RESPONSIVE PROTEIN"/>
    <property type="match status" value="1"/>
</dbReference>
<dbReference type="RefSeq" id="XP_003559615.1">
    <property type="nucleotide sequence ID" value="XM_003559567.1"/>
</dbReference>
<name>A0A0Q3J7S7_BRADI</name>
<dbReference type="Pfam" id="PF02519">
    <property type="entry name" value="Auxin_inducible"/>
    <property type="match status" value="1"/>
</dbReference>
<keyword evidence="5" id="KW-1185">Reference proteome</keyword>
<sequence>MVWRKKSGSSESSSPGVSPCYDDEGKKVPRGHVPVVTSSGERVVVPVRLLADPGIAELLDMAAQRYGYDQPGLLRIPCAAAHLRRAIDSALQRADRLGGGV</sequence>
<dbReference type="GO" id="GO:0009733">
    <property type="term" value="P:response to auxin"/>
    <property type="evidence" value="ECO:0007669"/>
    <property type="project" value="InterPro"/>
</dbReference>